<evidence type="ECO:0000256" key="2">
    <source>
        <dbReference type="SAM" id="SignalP"/>
    </source>
</evidence>
<proteinExistence type="predicted"/>
<name>A0AAD4MRI4_9BILA</name>
<keyword evidence="4" id="KW-1185">Reference proteome</keyword>
<protein>
    <recommendedName>
        <fullName evidence="5">Zn(2)-C6 fungal-type domain-containing protein</fullName>
    </recommendedName>
</protein>
<feature type="region of interest" description="Disordered" evidence="1">
    <location>
        <begin position="92"/>
        <end position="112"/>
    </location>
</feature>
<feature type="compositionally biased region" description="Pro residues" evidence="1">
    <location>
        <begin position="362"/>
        <end position="375"/>
    </location>
</feature>
<accession>A0AAD4MRI4</accession>
<comment type="caution">
    <text evidence="3">The sequence shown here is derived from an EMBL/GenBank/DDBJ whole genome shotgun (WGS) entry which is preliminary data.</text>
</comment>
<feature type="region of interest" description="Disordered" evidence="1">
    <location>
        <begin position="357"/>
        <end position="399"/>
    </location>
</feature>
<organism evidence="3 4">
    <name type="scientific">Ditylenchus destructor</name>
    <dbReference type="NCBI Taxonomy" id="166010"/>
    <lineage>
        <taxon>Eukaryota</taxon>
        <taxon>Metazoa</taxon>
        <taxon>Ecdysozoa</taxon>
        <taxon>Nematoda</taxon>
        <taxon>Chromadorea</taxon>
        <taxon>Rhabditida</taxon>
        <taxon>Tylenchina</taxon>
        <taxon>Tylenchomorpha</taxon>
        <taxon>Sphaerularioidea</taxon>
        <taxon>Anguinidae</taxon>
        <taxon>Anguininae</taxon>
        <taxon>Ditylenchus</taxon>
    </lineage>
</organism>
<dbReference type="EMBL" id="JAKKPZ010000067">
    <property type="protein sequence ID" value="KAI1704491.1"/>
    <property type="molecule type" value="Genomic_DNA"/>
</dbReference>
<evidence type="ECO:0000313" key="4">
    <source>
        <dbReference type="Proteomes" id="UP001201812"/>
    </source>
</evidence>
<dbReference type="AlphaFoldDB" id="A0AAD4MRI4"/>
<evidence type="ECO:0000256" key="1">
    <source>
        <dbReference type="SAM" id="MobiDB-lite"/>
    </source>
</evidence>
<evidence type="ECO:0008006" key="5">
    <source>
        <dbReference type="Google" id="ProtNLM"/>
    </source>
</evidence>
<dbReference type="Proteomes" id="UP001201812">
    <property type="component" value="Unassembled WGS sequence"/>
</dbReference>
<evidence type="ECO:0000313" key="3">
    <source>
        <dbReference type="EMBL" id="KAI1704491.1"/>
    </source>
</evidence>
<feature type="chain" id="PRO_5042226121" description="Zn(2)-C6 fungal-type domain-containing protein" evidence="2">
    <location>
        <begin position="26"/>
        <end position="635"/>
    </location>
</feature>
<gene>
    <name evidence="3" type="ORF">DdX_14255</name>
</gene>
<reference evidence="3" key="1">
    <citation type="submission" date="2022-01" db="EMBL/GenBank/DDBJ databases">
        <title>Genome Sequence Resource for Two Populations of Ditylenchus destructor, the Migratory Endoparasitic Phytonematode.</title>
        <authorList>
            <person name="Zhang H."/>
            <person name="Lin R."/>
            <person name="Xie B."/>
        </authorList>
    </citation>
    <scope>NUCLEOTIDE SEQUENCE</scope>
    <source>
        <strain evidence="3">BazhouSP</strain>
    </source>
</reference>
<feature type="region of interest" description="Disordered" evidence="1">
    <location>
        <begin position="29"/>
        <end position="56"/>
    </location>
</feature>
<feature type="signal peptide" evidence="2">
    <location>
        <begin position="1"/>
        <end position="25"/>
    </location>
</feature>
<sequence>MFPRANYCALILVGILLLLVVLIHAKGMNRRGGGKTRPIPPERPNPKSAAPATANRCPVKKCTKPVNCQNLAPQGRLKCNKCNYKGRVKRAGEQPGAGNCGPPRGGNAGGDNVNRGDQPGIIYSSEYWLNWAPDGYERYNEENDRNNPRSIWYKGARGPPVLKACIKGFCTHESQCENMAKDRQLPSRACGTCFQYKRGGYGTCGHREPSDRGFKNDGRFSDPHQYGPTDENMRNCPNMYCRTNDDCDRGAKALKVQGNKRCGGCWYPISTRCGKVPYKEALWRAYSMANQLWEPPEYKPLVTKKCDFKRNCTTNQDCSRRAVDAGLGPDDCGRCHEHVGRCMLSPTYKEAKYLRNPALQPLSPPPEHQPEPQPGPSGLDLRKRKHGPEPQPGPSGLNLRKRKKHDEHIMQPMNVPDSVLEELWQNSIYNEEAMAKRMRTEARPKNALDGFEEMIQEESEKQTSRCAEVTDCHRSSGDEACDVFAKRVLGFRNPRHACGYCDRSDGRCKWTHGGPHKSDDAGGSSWYVSREFLSPVYNPRDMTPYQSGGQAWMETVFNQQAWSVAVRGGAFQPDKSMRPRTRPRSMAKCNTIWCNGDHDKCINGAEAFGLQKGQCGRWCSLTTNRCERAISSPVH</sequence>
<keyword evidence="2" id="KW-0732">Signal</keyword>